<dbReference type="PANTHER" id="PTHR43283:SF11">
    <property type="entry name" value="BETA-LACTAMASE-RELATED DOMAIN-CONTAINING PROTEIN"/>
    <property type="match status" value="1"/>
</dbReference>
<sequence length="336" mass="36012">MDHEALDLAAATHNFSGVVTVDVGDRRALERCYGSAHRALGVPNTSTTRFAMASGSKTFTACAVMRLVERGPLALDEPARRYLQGDLPLIDDAVTIEQLLGHTSGIGDYLDENGDWEVDDYVLPVPVHTLTTAESFLAVVDGFPQQAPPGARFVYCNGGYIVLAIILERVTGKAFQQVVADEVLAPAGLTRTGYLRSDELPGDAAVGYIYTEGDRSNVFHLPVLGNGDGGAYTTASDLHLFWRALCRGDIVSSGTLAEMTRPRVDVPEEGLRYGLGMWLHPSDPAVVMEGYDAGVSFRSTHDPAAATTVSVLGNTSEGAWPVIAHLEELWPELVPG</sequence>
<dbReference type="EMBL" id="FQZG01000006">
    <property type="protein sequence ID" value="SHI45751.1"/>
    <property type="molecule type" value="Genomic_DNA"/>
</dbReference>
<organism evidence="3 4">
    <name type="scientific">Tessaracoccus bendigoensis DSM 12906</name>
    <dbReference type="NCBI Taxonomy" id="1123357"/>
    <lineage>
        <taxon>Bacteria</taxon>
        <taxon>Bacillati</taxon>
        <taxon>Actinomycetota</taxon>
        <taxon>Actinomycetes</taxon>
        <taxon>Propionibacteriales</taxon>
        <taxon>Propionibacteriaceae</taxon>
        <taxon>Tessaracoccus</taxon>
    </lineage>
</organism>
<gene>
    <name evidence="3" type="ORF">SAMN02745244_00398</name>
</gene>
<dbReference type="InterPro" id="IPR012338">
    <property type="entry name" value="Beta-lactam/transpept-like"/>
</dbReference>
<dbReference type="InterPro" id="IPR050789">
    <property type="entry name" value="Diverse_Enzym_Activities"/>
</dbReference>
<protein>
    <submittedName>
        <fullName evidence="3">CubicO group peptidase, beta-lactamase class C family</fullName>
    </submittedName>
</protein>
<dbReference type="PANTHER" id="PTHR43283">
    <property type="entry name" value="BETA-LACTAMASE-RELATED"/>
    <property type="match status" value="1"/>
</dbReference>
<dbReference type="Gene3D" id="3.40.710.10">
    <property type="entry name" value="DD-peptidase/beta-lactamase superfamily"/>
    <property type="match status" value="1"/>
</dbReference>
<keyword evidence="1" id="KW-0378">Hydrolase</keyword>
<feature type="domain" description="Beta-lactamase-related" evidence="2">
    <location>
        <begin position="11"/>
        <end position="319"/>
    </location>
</feature>
<dbReference type="Pfam" id="PF00144">
    <property type="entry name" value="Beta-lactamase"/>
    <property type="match status" value="1"/>
</dbReference>
<reference evidence="4" key="1">
    <citation type="submission" date="2016-11" db="EMBL/GenBank/DDBJ databases">
        <authorList>
            <person name="Varghese N."/>
            <person name="Submissions S."/>
        </authorList>
    </citation>
    <scope>NUCLEOTIDE SEQUENCE [LARGE SCALE GENOMIC DNA]</scope>
    <source>
        <strain evidence="4">DSM 12906</strain>
    </source>
</reference>
<accession>A0A1M6BAH9</accession>
<dbReference type="GO" id="GO:0016787">
    <property type="term" value="F:hydrolase activity"/>
    <property type="evidence" value="ECO:0007669"/>
    <property type="project" value="UniProtKB-KW"/>
</dbReference>
<dbReference type="AlphaFoldDB" id="A0A1M6BAH9"/>
<proteinExistence type="predicted"/>
<dbReference type="InterPro" id="IPR001466">
    <property type="entry name" value="Beta-lactam-related"/>
</dbReference>
<dbReference type="RefSeq" id="WP_073185886.1">
    <property type="nucleotide sequence ID" value="NZ_FQZG01000006.1"/>
</dbReference>
<dbReference type="SUPFAM" id="SSF56601">
    <property type="entry name" value="beta-lactamase/transpeptidase-like"/>
    <property type="match status" value="1"/>
</dbReference>
<evidence type="ECO:0000259" key="2">
    <source>
        <dbReference type="Pfam" id="PF00144"/>
    </source>
</evidence>
<dbReference type="STRING" id="1123357.SAMN02745244_00398"/>
<keyword evidence="4" id="KW-1185">Reference proteome</keyword>
<evidence type="ECO:0000313" key="3">
    <source>
        <dbReference type="EMBL" id="SHI45751.1"/>
    </source>
</evidence>
<evidence type="ECO:0000313" key="4">
    <source>
        <dbReference type="Proteomes" id="UP000184512"/>
    </source>
</evidence>
<dbReference type="OrthoDB" id="3863176at2"/>
<dbReference type="Proteomes" id="UP000184512">
    <property type="component" value="Unassembled WGS sequence"/>
</dbReference>
<name>A0A1M6BAH9_9ACTN</name>
<evidence type="ECO:0000256" key="1">
    <source>
        <dbReference type="ARBA" id="ARBA00022801"/>
    </source>
</evidence>